<dbReference type="EMBL" id="CP000596">
    <property type="protein sequence ID" value="ABP00210.1"/>
    <property type="molecule type" value="Genomic_DNA"/>
</dbReference>
<dbReference type="SMART" id="SM00271">
    <property type="entry name" value="DnaJ"/>
    <property type="match status" value="1"/>
</dbReference>
<accession>A4S9D5</accession>
<dbReference type="PROSITE" id="PS00636">
    <property type="entry name" value="DNAJ_1"/>
    <property type="match status" value="1"/>
</dbReference>
<dbReference type="GO" id="GO:0051787">
    <property type="term" value="F:misfolded protein binding"/>
    <property type="evidence" value="ECO:0007669"/>
    <property type="project" value="TreeGrafter"/>
</dbReference>
<dbReference type="CDD" id="cd06257">
    <property type="entry name" value="DnaJ"/>
    <property type="match status" value="1"/>
</dbReference>
<feature type="non-terminal residue" evidence="3">
    <location>
        <position position="1"/>
    </location>
</feature>
<sequence>YAILGVDSAATTSEITRAYRSIAIKHHPDRRRGRANPTGQDDGDEKFVEAQAAYEILKDDAKREFYDAGG</sequence>
<reference evidence="3 4" key="1">
    <citation type="journal article" date="2007" name="Proc. Natl. Acad. Sci. U.S.A.">
        <title>The tiny eukaryote Ostreococcus provides genomic insights into the paradox of plankton speciation.</title>
        <authorList>
            <person name="Palenik B."/>
            <person name="Grimwood J."/>
            <person name="Aerts A."/>
            <person name="Rouze P."/>
            <person name="Salamov A."/>
            <person name="Putnam N."/>
            <person name="Dupont C."/>
            <person name="Jorgensen R."/>
            <person name="Derelle E."/>
            <person name="Rombauts S."/>
            <person name="Zhou K."/>
            <person name="Otillar R."/>
            <person name="Merchant S.S."/>
            <person name="Podell S."/>
            <person name="Gaasterland T."/>
            <person name="Napoli C."/>
            <person name="Gendler K."/>
            <person name="Manuell A."/>
            <person name="Tai V."/>
            <person name="Vallon O."/>
            <person name="Piganeau G."/>
            <person name="Jancek S."/>
            <person name="Heijde M."/>
            <person name="Jabbari K."/>
            <person name="Bowler C."/>
            <person name="Lohr M."/>
            <person name="Robbens S."/>
            <person name="Werner G."/>
            <person name="Dubchak I."/>
            <person name="Pazour G.J."/>
            <person name="Ren Q."/>
            <person name="Paulsen I."/>
            <person name="Delwiche C."/>
            <person name="Schmutz J."/>
            <person name="Rokhsar D."/>
            <person name="Van de Peer Y."/>
            <person name="Moreau H."/>
            <person name="Grigoriev I.V."/>
        </authorList>
    </citation>
    <scope>NUCLEOTIDE SEQUENCE [LARGE SCALE GENOMIC DNA]</scope>
    <source>
        <strain evidence="3 4">CCE9901</strain>
    </source>
</reference>
<keyword evidence="1" id="KW-0143">Chaperone</keyword>
<dbReference type="InterPro" id="IPR051948">
    <property type="entry name" value="Hsp70_co-chaperone_J-domain"/>
</dbReference>
<keyword evidence="4" id="KW-1185">Reference proteome</keyword>
<dbReference type="SUPFAM" id="SSF46565">
    <property type="entry name" value="Chaperone J-domain"/>
    <property type="match status" value="1"/>
</dbReference>
<dbReference type="PANTHER" id="PTHR44360:SF1">
    <property type="entry name" value="DNAJ HOMOLOG SUBFAMILY B MEMBER 9"/>
    <property type="match status" value="1"/>
</dbReference>
<feature type="domain" description="J" evidence="2">
    <location>
        <begin position="1"/>
        <end position="70"/>
    </location>
</feature>
<evidence type="ECO:0000256" key="1">
    <source>
        <dbReference type="ARBA" id="ARBA00023186"/>
    </source>
</evidence>
<dbReference type="PRINTS" id="PR00625">
    <property type="entry name" value="JDOMAIN"/>
</dbReference>
<dbReference type="HOGENOM" id="CLU_017633_18_2_1"/>
<dbReference type="GO" id="GO:0005783">
    <property type="term" value="C:endoplasmic reticulum"/>
    <property type="evidence" value="ECO:0007669"/>
    <property type="project" value="TreeGrafter"/>
</dbReference>
<dbReference type="eggNOG" id="KOG0712">
    <property type="taxonomic scope" value="Eukaryota"/>
</dbReference>
<organism evidence="3 4">
    <name type="scientific">Ostreococcus lucimarinus (strain CCE9901)</name>
    <dbReference type="NCBI Taxonomy" id="436017"/>
    <lineage>
        <taxon>Eukaryota</taxon>
        <taxon>Viridiplantae</taxon>
        <taxon>Chlorophyta</taxon>
        <taxon>Mamiellophyceae</taxon>
        <taxon>Mamiellales</taxon>
        <taxon>Bathycoccaceae</taxon>
        <taxon>Ostreococcus</taxon>
    </lineage>
</organism>
<dbReference type="InterPro" id="IPR018253">
    <property type="entry name" value="DnaJ_domain_CS"/>
</dbReference>
<protein>
    <recommendedName>
        <fullName evidence="2">J domain-containing protein</fullName>
    </recommendedName>
</protein>
<dbReference type="GO" id="GO:0036503">
    <property type="term" value="P:ERAD pathway"/>
    <property type="evidence" value="ECO:0007669"/>
    <property type="project" value="TreeGrafter"/>
</dbReference>
<dbReference type="KEGG" id="olu:OSTLU_9736"/>
<dbReference type="Pfam" id="PF00226">
    <property type="entry name" value="DnaJ"/>
    <property type="match status" value="1"/>
</dbReference>
<dbReference type="InterPro" id="IPR001623">
    <property type="entry name" value="DnaJ_domain"/>
</dbReference>
<dbReference type="GeneID" id="5005945"/>
<evidence type="ECO:0000313" key="3">
    <source>
        <dbReference type="EMBL" id="ABP00210.1"/>
    </source>
</evidence>
<dbReference type="PANTHER" id="PTHR44360">
    <property type="entry name" value="DNAJ HOMOLOG SUBFAMILY B MEMBER 9"/>
    <property type="match status" value="1"/>
</dbReference>
<proteinExistence type="predicted"/>
<dbReference type="InterPro" id="IPR036869">
    <property type="entry name" value="J_dom_sf"/>
</dbReference>
<dbReference type="AlphaFoldDB" id="A4S9D5"/>
<gene>
    <name evidence="3" type="ORF">OSTLU_9736</name>
</gene>
<dbReference type="GO" id="GO:0051087">
    <property type="term" value="F:protein-folding chaperone binding"/>
    <property type="evidence" value="ECO:0007669"/>
    <property type="project" value="TreeGrafter"/>
</dbReference>
<dbReference type="Proteomes" id="UP000001568">
    <property type="component" value="Chromosome 16"/>
</dbReference>
<dbReference type="STRING" id="436017.A4S9D5"/>
<evidence type="ECO:0000259" key="2">
    <source>
        <dbReference type="PROSITE" id="PS50076"/>
    </source>
</evidence>
<name>A4S9D5_OSTLU</name>
<evidence type="ECO:0000313" key="4">
    <source>
        <dbReference type="Proteomes" id="UP000001568"/>
    </source>
</evidence>
<dbReference type="PROSITE" id="PS50076">
    <property type="entry name" value="DNAJ_2"/>
    <property type="match status" value="1"/>
</dbReference>
<dbReference type="Gene3D" id="1.10.287.110">
    <property type="entry name" value="DnaJ domain"/>
    <property type="match status" value="1"/>
</dbReference>
<dbReference type="RefSeq" id="XP_001421916.1">
    <property type="nucleotide sequence ID" value="XM_001421879.1"/>
</dbReference>
<dbReference type="Gramene" id="ABP00210">
    <property type="protein sequence ID" value="ABP00210"/>
    <property type="gene ID" value="OSTLU_9736"/>
</dbReference>
<dbReference type="OrthoDB" id="498887at2759"/>
<feature type="non-terminal residue" evidence="3">
    <location>
        <position position="70"/>
    </location>
</feature>